<dbReference type="SUPFAM" id="SSF53335">
    <property type="entry name" value="S-adenosyl-L-methionine-dependent methyltransferases"/>
    <property type="match status" value="1"/>
</dbReference>
<proteinExistence type="predicted"/>
<feature type="domain" description="Methyltransferase MycE N-terminal" evidence="6">
    <location>
        <begin position="11"/>
        <end position="117"/>
    </location>
</feature>
<evidence type="ECO:0000256" key="4">
    <source>
        <dbReference type="ARBA" id="ARBA00022691"/>
    </source>
</evidence>
<evidence type="ECO:0000256" key="5">
    <source>
        <dbReference type="ARBA" id="ARBA00023194"/>
    </source>
</evidence>
<dbReference type="Gene3D" id="3.30.1050.30">
    <property type="match status" value="1"/>
</dbReference>
<evidence type="ECO:0000256" key="2">
    <source>
        <dbReference type="ARBA" id="ARBA00022603"/>
    </source>
</evidence>
<gene>
    <name evidence="7" type="ORF">Dfulv_18490</name>
</gene>
<dbReference type="InterPro" id="IPR040800">
    <property type="entry name" value="MycE_N"/>
</dbReference>
<evidence type="ECO:0000256" key="3">
    <source>
        <dbReference type="ARBA" id="ARBA00022679"/>
    </source>
</evidence>
<dbReference type="Pfam" id="PF17843">
    <property type="entry name" value="MycE_N"/>
    <property type="match status" value="1"/>
</dbReference>
<evidence type="ECO:0000313" key="7">
    <source>
        <dbReference type="EMBL" id="UWP86119.1"/>
    </source>
</evidence>
<evidence type="ECO:0000256" key="1">
    <source>
        <dbReference type="ARBA" id="ARBA00004792"/>
    </source>
</evidence>
<sequence>MSEQADDATAVLLAMADGTRHEVRARLRAGDPAAAARHLLDEVATRAGLAPGPPTEVTVQFFLGLAGERIEFRALAGAGRFTIDPGTWDTPWVTVRQDLDELLLALYGPPGGRHDATLSIHVNDEPGPATWVDDPWLAAREAATAAAHHVLRGLTPTRPDLTDLAVRFGSDKWGGHWYTRHYERHFAPLREERVRVLEIGIGGYQAPDLGGGSLRMWKHYFRRGLVVGLDVFDKSGIREPRITTVQGRQEDAVFMAEVARRQGPFDIVIDDGSHLSSDVIASFRTLFPLLNPGGLYVVEDLSTSYWPGWGGDSEDRDNTRTSMGYFKSLADGLNHQELYPPANGAVSDVERAVVGMHIYHNIVFLEKGDNAEQPAPSWISRTDNPADFMASVFAADDRTREG</sequence>
<keyword evidence="3" id="KW-0808">Transferase</keyword>
<reference evidence="7" key="2">
    <citation type="submission" date="2022-09" db="EMBL/GenBank/DDBJ databases">
        <title>Biosynthetic gene clusters of Dactylosporangioum fulvum.</title>
        <authorList>
            <person name="Caradec T."/>
        </authorList>
    </citation>
    <scope>NUCLEOTIDE SEQUENCE</scope>
    <source>
        <strain evidence="7">NRRL B-16292</strain>
    </source>
</reference>
<keyword evidence="5" id="KW-0045">Antibiotic biosynthesis</keyword>
<dbReference type="EMBL" id="CP073720">
    <property type="protein sequence ID" value="UWP86119.1"/>
    <property type="molecule type" value="Genomic_DNA"/>
</dbReference>
<name>A0ABY5WA76_9ACTN</name>
<accession>A0ABY5WA76</accession>
<keyword evidence="8" id="KW-1185">Reference proteome</keyword>
<dbReference type="InterPro" id="IPR029063">
    <property type="entry name" value="SAM-dependent_MTases_sf"/>
</dbReference>
<keyword evidence="4" id="KW-0949">S-adenosyl-L-methionine</keyword>
<keyword evidence="2 7" id="KW-0489">Methyltransferase</keyword>
<evidence type="ECO:0000259" key="6">
    <source>
        <dbReference type="Pfam" id="PF17843"/>
    </source>
</evidence>
<protein>
    <submittedName>
        <fullName evidence="7">Class I SAM-dependent methyltransferase</fullName>
    </submittedName>
</protein>
<dbReference type="GO" id="GO:0032259">
    <property type="term" value="P:methylation"/>
    <property type="evidence" value="ECO:0007669"/>
    <property type="project" value="UniProtKB-KW"/>
</dbReference>
<evidence type="ECO:0000313" key="8">
    <source>
        <dbReference type="Proteomes" id="UP001059617"/>
    </source>
</evidence>
<comment type="pathway">
    <text evidence="1">Antibiotic biosynthesis.</text>
</comment>
<dbReference type="Gene3D" id="3.40.50.150">
    <property type="entry name" value="Vaccinia Virus protein VP39"/>
    <property type="match status" value="1"/>
</dbReference>
<dbReference type="RefSeq" id="WP_259865158.1">
    <property type="nucleotide sequence ID" value="NZ_BAAAST010000037.1"/>
</dbReference>
<organism evidence="7 8">
    <name type="scientific">Dactylosporangium fulvum</name>
    <dbReference type="NCBI Taxonomy" id="53359"/>
    <lineage>
        <taxon>Bacteria</taxon>
        <taxon>Bacillati</taxon>
        <taxon>Actinomycetota</taxon>
        <taxon>Actinomycetes</taxon>
        <taxon>Micromonosporales</taxon>
        <taxon>Micromonosporaceae</taxon>
        <taxon>Dactylosporangium</taxon>
    </lineage>
</organism>
<reference evidence="7" key="1">
    <citation type="submission" date="2021-04" db="EMBL/GenBank/DDBJ databases">
        <authorList>
            <person name="Hartkoorn R.C."/>
            <person name="Beaudoing E."/>
            <person name="Hot D."/>
        </authorList>
    </citation>
    <scope>NUCLEOTIDE SEQUENCE</scope>
    <source>
        <strain evidence="7">NRRL B-16292</strain>
    </source>
</reference>
<dbReference type="Proteomes" id="UP001059617">
    <property type="component" value="Chromosome"/>
</dbReference>
<dbReference type="GO" id="GO:0008168">
    <property type="term" value="F:methyltransferase activity"/>
    <property type="evidence" value="ECO:0007669"/>
    <property type="project" value="UniProtKB-KW"/>
</dbReference>